<reference evidence="3 4" key="1">
    <citation type="submission" date="2018-07" db="EMBL/GenBank/DDBJ databases">
        <title>Freshwater and sediment microbial communities from various areas in North America, analyzing microbe dynamics in response to fracking.</title>
        <authorList>
            <person name="Lamendella R."/>
        </authorList>
    </citation>
    <scope>NUCLEOTIDE SEQUENCE [LARGE SCALE GENOMIC DNA]</scope>
    <source>
        <strain evidence="3 4">105B</strain>
    </source>
</reference>
<organism evidence="3 4">
    <name type="scientific">Marinobacter nauticus</name>
    <name type="common">Marinobacter hydrocarbonoclasticus</name>
    <name type="synonym">Marinobacter aquaeolei</name>
    <dbReference type="NCBI Taxonomy" id="2743"/>
    <lineage>
        <taxon>Bacteria</taxon>
        <taxon>Pseudomonadati</taxon>
        <taxon>Pseudomonadota</taxon>
        <taxon>Gammaproteobacteria</taxon>
        <taxon>Pseudomonadales</taxon>
        <taxon>Marinobacteraceae</taxon>
        <taxon>Marinobacter</taxon>
    </lineage>
</organism>
<dbReference type="PANTHER" id="PTHR41786:SF1">
    <property type="entry name" value="6-HYDROXYMETHYLPTERIN DIPHOSPHOKINASE MPTE-LIKE DOMAIN-CONTAINING PROTEIN"/>
    <property type="match status" value="1"/>
</dbReference>
<gene>
    <name evidence="3" type="ORF">DET61_104325</name>
</gene>
<feature type="domain" description="Glycosyltransferase Maf N-terminal" evidence="2">
    <location>
        <begin position="18"/>
        <end position="207"/>
    </location>
</feature>
<name>A0A368XXA0_MARNT</name>
<dbReference type="Pfam" id="PF01973">
    <property type="entry name" value="MptE-like"/>
    <property type="match status" value="1"/>
</dbReference>
<accession>A0A368XXA0</accession>
<evidence type="ECO:0000313" key="3">
    <source>
        <dbReference type="EMBL" id="RCW71167.1"/>
    </source>
</evidence>
<evidence type="ECO:0000259" key="2">
    <source>
        <dbReference type="Pfam" id="PF20157"/>
    </source>
</evidence>
<dbReference type="RefSeq" id="WP_114434269.1">
    <property type="nucleotide sequence ID" value="NZ_QPJI01000004.1"/>
</dbReference>
<feature type="domain" description="6-hydroxymethylpterin diphosphokinase MptE-like" evidence="1">
    <location>
        <begin position="275"/>
        <end position="429"/>
    </location>
</feature>
<dbReference type="InterPro" id="IPR002826">
    <property type="entry name" value="MptE-like"/>
</dbReference>
<dbReference type="PANTHER" id="PTHR41786">
    <property type="entry name" value="MOTILITY ACCESSORY FACTOR MAF"/>
    <property type="match status" value="1"/>
</dbReference>
<evidence type="ECO:0000313" key="4">
    <source>
        <dbReference type="Proteomes" id="UP000253647"/>
    </source>
</evidence>
<comment type="caution">
    <text evidence="3">The sequence shown here is derived from an EMBL/GenBank/DDBJ whole genome shotgun (WGS) entry which is preliminary data.</text>
</comment>
<protein>
    <submittedName>
        <fullName evidence="3">Uncharacterized protein DUF115</fullName>
    </submittedName>
</protein>
<dbReference type="AlphaFoldDB" id="A0A368XXA0"/>
<dbReference type="Proteomes" id="UP000253647">
    <property type="component" value="Unassembled WGS sequence"/>
</dbReference>
<dbReference type="Pfam" id="PF20157">
    <property type="entry name" value="Maf_flag10_N"/>
    <property type="match status" value="1"/>
</dbReference>
<dbReference type="InterPro" id="IPR045376">
    <property type="entry name" value="Maf_N"/>
</dbReference>
<proteinExistence type="predicted"/>
<evidence type="ECO:0000259" key="1">
    <source>
        <dbReference type="Pfam" id="PF01973"/>
    </source>
</evidence>
<sequence>MFDFSGLTEQDFIQRKINNLDFFKRRYRGIYDFFSERDVEGCELIFNIGEPDLNVEINGSLMYPGGAVQVSVLEAENFRKIFSKDVKVANFRLKGSSKPRPGRFSSEVVYKIVKNSPITSRGFDGYVFSDVVPSVLFLGVGLGIHVDLITRDMDIAHAIIYEPDPDLFLLSLFVVDWENIWRRFEKFGKSISFVVSSDKNSNENSLMLENEIKKAIPFHPDFLVFQNHNSNIGLLRDFEKVRQNLPAVLANRDMFDRQIEHFRQELVNIRDGLPVLVPNLDDKKVKPVIIVGSGPSLDERIQSILTVRDKVVLVTAGTSLAPVLSSGMEPDFHVELDSDYVIYEILKKSLQGRDHRISLIAKATVHPAVLSLFSSKSLFYSAETNNHYVWKVPSAFRGASPTCTNAALSIFVNSGFKNIFLAGADFGFASEAHDHSAYSVYGRKNTDDFSSEFQSRSRGGREQLFKVESVFGQEINTRAAYFSAKLKVESLIKWSERMGLDVSFNTISDGAKIDGADWLSVDQFLRCFPSGESSDGCSCGNGYFDNLFYIKNIFIDEQVNNVLCELEGRVQKIENLILKVKVNAAKDLVFLANELRQCSRWLQPEPLKRGGSGRAELMAFQLLLGTTTDLIYLLLAHGLAARKEELPLFYELWKTEALHFFRGVGVIYKEKVIGLAKSELLEDPASFAHGKF</sequence>
<dbReference type="EMBL" id="QPJI01000004">
    <property type="protein sequence ID" value="RCW71167.1"/>
    <property type="molecule type" value="Genomic_DNA"/>
</dbReference>